<gene>
    <name evidence="3" type="ordered locus">Ethha_0814</name>
</gene>
<reference evidence="3 4" key="1">
    <citation type="submission" date="2010-12" db="EMBL/GenBank/DDBJ databases">
        <title>Complete sequence of Ethanoligenens harbinense YUAN-3.</title>
        <authorList>
            <person name="Lucas S."/>
            <person name="Copeland A."/>
            <person name="Lapidus A."/>
            <person name="Cheng J.-F."/>
            <person name="Bruce D."/>
            <person name="Goodwin L."/>
            <person name="Pitluck S."/>
            <person name="Chertkov O."/>
            <person name="Misra M."/>
            <person name="Detter J.C."/>
            <person name="Han C."/>
            <person name="Tapia R."/>
            <person name="Land M."/>
            <person name="Hauser L."/>
            <person name="Jeffries C."/>
            <person name="Kyrpides N."/>
            <person name="Ivanova N."/>
            <person name="Mikhailova N."/>
            <person name="Wang A."/>
            <person name="Mouttaki H."/>
            <person name="He Z."/>
            <person name="Zhou J."/>
            <person name="Hemme C.L."/>
            <person name="Woyke T."/>
        </authorList>
    </citation>
    <scope>NUCLEOTIDE SEQUENCE [LARGE SCALE GENOMIC DNA]</scope>
    <source>
        <strain evidence="4">DSM 18485 / JCM 12961 / CGMCC 1.5033 / YUAN-3</strain>
    </source>
</reference>
<proteinExistence type="predicted"/>
<dbReference type="AlphaFoldDB" id="E6U316"/>
<keyword evidence="2" id="KW-1133">Transmembrane helix</keyword>
<feature type="region of interest" description="Disordered" evidence="1">
    <location>
        <begin position="1"/>
        <end position="26"/>
    </location>
</feature>
<dbReference type="EMBL" id="CP002400">
    <property type="protein sequence ID" value="ADU26383.1"/>
    <property type="molecule type" value="Genomic_DNA"/>
</dbReference>
<organism evidence="3 4">
    <name type="scientific">Ethanoligenens harbinense (strain DSM 18485 / JCM 12961 / CGMCC 1.5033 / YUAN-3)</name>
    <dbReference type="NCBI Taxonomy" id="663278"/>
    <lineage>
        <taxon>Bacteria</taxon>
        <taxon>Bacillati</taxon>
        <taxon>Bacillota</taxon>
        <taxon>Clostridia</taxon>
        <taxon>Eubacteriales</taxon>
        <taxon>Oscillospiraceae</taxon>
        <taxon>Ethanoligenens</taxon>
    </lineage>
</organism>
<dbReference type="KEGG" id="eha:Ethha_0814"/>
<sequence>MNNVKTGESHPPLSGQAARKQLRKEADMQTHALEQLAKWRLNASIFSAFGLILAYCGLVNKMLPFAVGVIGLVATGLFAAGALLVHLSICHGKKNVAHLNNIAESK</sequence>
<evidence type="ECO:0000313" key="3">
    <source>
        <dbReference type="EMBL" id="ADU26383.1"/>
    </source>
</evidence>
<keyword evidence="2" id="KW-0812">Transmembrane</keyword>
<keyword evidence="4" id="KW-1185">Reference proteome</keyword>
<feature type="transmembrane region" description="Helical" evidence="2">
    <location>
        <begin position="66"/>
        <end position="85"/>
    </location>
</feature>
<dbReference type="Proteomes" id="UP000001551">
    <property type="component" value="Chromosome"/>
</dbReference>
<evidence type="ECO:0008006" key="5">
    <source>
        <dbReference type="Google" id="ProtNLM"/>
    </source>
</evidence>
<dbReference type="STRING" id="663278.Ethha_0814"/>
<protein>
    <recommendedName>
        <fullName evidence="5">DUF202 domain-containing protein</fullName>
    </recommendedName>
</protein>
<evidence type="ECO:0000256" key="2">
    <source>
        <dbReference type="SAM" id="Phobius"/>
    </source>
</evidence>
<accession>E6U316</accession>
<name>E6U316_ETHHY</name>
<evidence type="ECO:0000256" key="1">
    <source>
        <dbReference type="SAM" id="MobiDB-lite"/>
    </source>
</evidence>
<evidence type="ECO:0000313" key="4">
    <source>
        <dbReference type="Proteomes" id="UP000001551"/>
    </source>
</evidence>
<dbReference type="RefSeq" id="WP_013484753.1">
    <property type="nucleotide sequence ID" value="NC_014828.1"/>
</dbReference>
<keyword evidence="2" id="KW-0472">Membrane</keyword>
<dbReference type="HOGENOM" id="CLU_151122_2_0_9"/>
<feature type="transmembrane region" description="Helical" evidence="2">
    <location>
        <begin position="41"/>
        <end position="60"/>
    </location>
</feature>